<dbReference type="GO" id="GO:0005886">
    <property type="term" value="C:plasma membrane"/>
    <property type="evidence" value="ECO:0007669"/>
    <property type="project" value="UniProtKB-SubCell"/>
</dbReference>
<dbReference type="GO" id="GO:0016651">
    <property type="term" value="F:oxidoreductase activity, acting on NAD(P)H"/>
    <property type="evidence" value="ECO:0007669"/>
    <property type="project" value="InterPro"/>
</dbReference>
<dbReference type="Proteomes" id="UP000249396">
    <property type="component" value="Unassembled WGS sequence"/>
</dbReference>
<dbReference type="Pfam" id="PF00374">
    <property type="entry name" value="NiFeSe_Hases"/>
    <property type="match status" value="1"/>
</dbReference>
<evidence type="ECO:0000259" key="6">
    <source>
        <dbReference type="Pfam" id="PF00329"/>
    </source>
</evidence>
<feature type="binding site" evidence="5">
    <location>
        <position position="277"/>
    </location>
    <ligand>
        <name>Fe cation</name>
        <dbReference type="ChEBI" id="CHEBI:24875"/>
    </ligand>
</feature>
<keyword evidence="5" id="KW-0479">Metal-binding</keyword>
<dbReference type="InterPro" id="IPR001501">
    <property type="entry name" value="Ni-dep_hyd_lsu"/>
</dbReference>
<evidence type="ECO:0000256" key="1">
    <source>
        <dbReference type="ARBA" id="ARBA00004202"/>
    </source>
</evidence>
<dbReference type="AlphaFoldDB" id="A0A2W4QVU8"/>
<dbReference type="PANTHER" id="PTHR43485">
    <property type="entry name" value="HYDROGENASE-4 COMPONENT G"/>
    <property type="match status" value="1"/>
</dbReference>
<evidence type="ECO:0000259" key="7">
    <source>
        <dbReference type="Pfam" id="PF00346"/>
    </source>
</evidence>
<dbReference type="GO" id="GO:0048038">
    <property type="term" value="F:quinone binding"/>
    <property type="evidence" value="ECO:0007669"/>
    <property type="project" value="InterPro"/>
</dbReference>
<feature type="binding site" evidence="5">
    <location>
        <position position="274"/>
    </location>
    <ligand>
        <name>Ni(2+)</name>
        <dbReference type="ChEBI" id="CHEBI:49786"/>
    </ligand>
</feature>
<reference evidence="8 9" key="1">
    <citation type="journal article" date="2018" name="Aquat. Microb. Ecol.">
        <title>Gammaproteobacterial methanotrophs dominate.</title>
        <authorList>
            <person name="Rissanen A.J."/>
            <person name="Saarenheimo J."/>
            <person name="Tiirola M."/>
            <person name="Peura S."/>
            <person name="Aalto S.L."/>
            <person name="Karvinen A."/>
            <person name="Nykanen H."/>
        </authorList>
    </citation>
    <scope>NUCLEOTIDE SEQUENCE [LARGE SCALE GENOMIC DNA]</scope>
    <source>
        <strain evidence="8">AMbin10</strain>
    </source>
</reference>
<dbReference type="SUPFAM" id="SSF143243">
    <property type="entry name" value="Nqo5-like"/>
    <property type="match status" value="1"/>
</dbReference>
<keyword evidence="5" id="KW-0408">Iron</keyword>
<name>A0A2W4QVU8_9GAMM</name>
<evidence type="ECO:0000256" key="5">
    <source>
        <dbReference type="PIRSR" id="PIRSR601501-1"/>
    </source>
</evidence>
<accession>A0A2W4QVU8</accession>
<feature type="binding site" evidence="5">
    <location>
        <position position="568"/>
    </location>
    <ligand>
        <name>Ni(2+)</name>
        <dbReference type="ChEBI" id="CHEBI:49786"/>
    </ligand>
</feature>
<sequence length="574" mass="62406">MADQPLIDVTVHSPPGSAGVPPAKIAAKMASLPGKGRGVERLLIDVLRAGSVGSVNAETGPRPSDITVRLGEKNDLASAVAMLTGQFTMTLATIVATDETAMPDGDLKVRYVFEHTTADAPDQFVTLVVSVDATSPEVPSLTTAVPAANWHEREMRDLFGIIPVGHPDPRTLVLHDGWPQGIFPFRKSFDGSQRVPVEPADEFPHMVAEGEGVFEIPVGPIHAGIIEPGHFRFTSCGETVLLLDARLFYTHRGLEKRMEGISPLDAFYIAERICGVCSVAHGLGYCEALEQIAGVDVPKRARLIRSIALELERLYNHIGDIGNICAGAAFHYGTANGMRLKERLQQMNERLAGNRFLRGIVIPGGVRLEIPSHLLEVISVTLQEVLVEFDSLMGRIEANPSVVDRFDDTGILQNQAAQDLAVAGVAARASGVNRDARRDHPHAAFLESNPPKLNVVTAMAGDAMARVTVRAQEVRESIRLVGEFARRLTPGPLKVCMNEPLPSWRIGISAIESPRGEAVHWLRTDAEGRVDRYHLRSPSYHNWPAVALAAETSIVPDFPLVNKSFELCYSCTDR</sequence>
<evidence type="ECO:0000256" key="2">
    <source>
        <dbReference type="ARBA" id="ARBA00022448"/>
    </source>
</evidence>
<feature type="binding site" evidence="5">
    <location>
        <position position="255"/>
    </location>
    <ligand>
        <name>Mg(2+)</name>
        <dbReference type="ChEBI" id="CHEBI:18420"/>
    </ligand>
</feature>
<feature type="binding site" evidence="5">
    <location>
        <position position="535"/>
    </location>
    <ligand>
        <name>Mg(2+)</name>
        <dbReference type="ChEBI" id="CHEBI:18420"/>
    </ligand>
</feature>
<dbReference type="Pfam" id="PF00329">
    <property type="entry name" value="Complex1_30kDa"/>
    <property type="match status" value="1"/>
</dbReference>
<comment type="subcellular location">
    <subcellularLocation>
        <location evidence="1">Cell membrane</location>
        <topology evidence="1">Peripheral membrane protein</topology>
    </subcellularLocation>
</comment>
<comment type="caution">
    <text evidence="8">The sequence shown here is derived from an EMBL/GenBank/DDBJ whole genome shotgun (WGS) entry which is preliminary data.</text>
</comment>
<dbReference type="EMBL" id="QJPH01000433">
    <property type="protein sequence ID" value="PZN74279.1"/>
    <property type="molecule type" value="Genomic_DNA"/>
</dbReference>
<protein>
    <submittedName>
        <fullName evidence="8">NADH-quinone oxidoreductase subunit F</fullName>
    </submittedName>
</protein>
<keyword evidence="5" id="KW-0533">Nickel</keyword>
<proteinExistence type="predicted"/>
<dbReference type="PROSITE" id="PS00542">
    <property type="entry name" value="COMPLEX1_30K"/>
    <property type="match status" value="1"/>
</dbReference>
<comment type="cofactor">
    <cofactor evidence="5">
        <name>Ni(2+)</name>
        <dbReference type="ChEBI" id="CHEBI:49786"/>
    </cofactor>
</comment>
<keyword evidence="2" id="KW-0813">Transport</keyword>
<dbReference type="InterPro" id="IPR001135">
    <property type="entry name" value="NADH_Q_OxRdtase_suD"/>
</dbReference>
<dbReference type="InterPro" id="IPR052197">
    <property type="entry name" value="ComplexI_49kDa-like"/>
</dbReference>
<dbReference type="Gene3D" id="1.10.645.10">
    <property type="entry name" value="Cytochrome-c3 Hydrogenase, chain B"/>
    <property type="match status" value="1"/>
</dbReference>
<dbReference type="PANTHER" id="PTHR43485:SF1">
    <property type="entry name" value="FORMATE HYDROGENLYASE SUBUNIT 5-RELATED"/>
    <property type="match status" value="1"/>
</dbReference>
<feature type="domain" description="NADH-quinone oxidoreductase subunit D" evidence="7">
    <location>
        <begin position="509"/>
        <end position="574"/>
    </location>
</feature>
<dbReference type="InterPro" id="IPR018194">
    <property type="entry name" value="Ni-dep_hyd_lsu_Ni_BS"/>
</dbReference>
<evidence type="ECO:0000313" key="9">
    <source>
        <dbReference type="Proteomes" id="UP000249396"/>
    </source>
</evidence>
<dbReference type="GO" id="GO:0016151">
    <property type="term" value="F:nickel cation binding"/>
    <property type="evidence" value="ECO:0007669"/>
    <property type="project" value="InterPro"/>
</dbReference>
<gene>
    <name evidence="8" type="ORF">DM484_21580</name>
</gene>
<dbReference type="InterPro" id="IPR037232">
    <property type="entry name" value="NADH_quin_OxRdtase_su_C/D-like"/>
</dbReference>
<feature type="domain" description="NADH-quinone oxidoreductase subunit D" evidence="7">
    <location>
        <begin position="337"/>
        <end position="495"/>
    </location>
</feature>
<evidence type="ECO:0000313" key="8">
    <source>
        <dbReference type="EMBL" id="PZN74279.1"/>
    </source>
</evidence>
<dbReference type="GO" id="GO:0008137">
    <property type="term" value="F:NADH dehydrogenase (ubiquinone) activity"/>
    <property type="evidence" value="ECO:0007669"/>
    <property type="project" value="InterPro"/>
</dbReference>
<feature type="binding site" evidence="5">
    <location>
        <position position="277"/>
    </location>
    <ligand>
        <name>Ni(2+)</name>
        <dbReference type="ChEBI" id="CHEBI:49786"/>
    </ligand>
</feature>
<evidence type="ECO:0000256" key="4">
    <source>
        <dbReference type="ARBA" id="ARBA00023027"/>
    </source>
</evidence>
<keyword evidence="3" id="KW-0560">Oxidoreductase</keyword>
<feature type="binding site" evidence="5">
    <location>
        <position position="571"/>
    </location>
    <ligand>
        <name>Fe cation</name>
        <dbReference type="ChEBI" id="CHEBI:24875"/>
    </ligand>
</feature>
<keyword evidence="4" id="KW-0520">NAD</keyword>
<feature type="domain" description="NADH:ubiquinone oxidoreductase 30kDa subunit" evidence="6">
    <location>
        <begin position="73"/>
        <end position="194"/>
    </location>
</feature>
<dbReference type="PROSITE" id="PS00507">
    <property type="entry name" value="NI_HGENASE_L_1"/>
    <property type="match status" value="1"/>
</dbReference>
<dbReference type="Pfam" id="PF00346">
    <property type="entry name" value="Complex1_49kDa"/>
    <property type="match status" value="2"/>
</dbReference>
<dbReference type="InterPro" id="IPR001268">
    <property type="entry name" value="NADH_UbQ_OxRdtase_30kDa_su"/>
</dbReference>
<dbReference type="InterPro" id="IPR029014">
    <property type="entry name" value="NiFe-Hase_large"/>
</dbReference>
<comment type="cofactor">
    <cofactor evidence="5">
        <name>Fe cation</name>
        <dbReference type="ChEBI" id="CHEBI:24875"/>
    </cofactor>
</comment>
<dbReference type="InterPro" id="IPR020396">
    <property type="entry name" value="NADH_UbQ_OxRdtase_CS"/>
</dbReference>
<dbReference type="GO" id="GO:0008901">
    <property type="term" value="F:ferredoxin hydrogenase activity"/>
    <property type="evidence" value="ECO:0007669"/>
    <property type="project" value="InterPro"/>
</dbReference>
<organism evidence="8 9">
    <name type="scientific">Candidatus Methylumidiphilus alinenensis</name>
    <dbReference type="NCBI Taxonomy" id="2202197"/>
    <lineage>
        <taxon>Bacteria</taxon>
        <taxon>Pseudomonadati</taxon>
        <taxon>Pseudomonadota</taxon>
        <taxon>Gammaproteobacteria</taxon>
        <taxon>Methylococcales</taxon>
        <taxon>Candidatus Methylumidiphilus</taxon>
    </lineage>
</organism>
<dbReference type="Gene3D" id="3.30.460.80">
    <property type="entry name" value="NADH:ubiquinone oxidoreductase, 30kDa subunit"/>
    <property type="match status" value="1"/>
</dbReference>
<dbReference type="SUPFAM" id="SSF56762">
    <property type="entry name" value="HydB/Nqo4-like"/>
    <property type="match status" value="1"/>
</dbReference>
<keyword evidence="5" id="KW-0460">Magnesium</keyword>
<dbReference type="GO" id="GO:0051287">
    <property type="term" value="F:NAD binding"/>
    <property type="evidence" value="ECO:0007669"/>
    <property type="project" value="InterPro"/>
</dbReference>
<evidence type="ECO:0000256" key="3">
    <source>
        <dbReference type="ARBA" id="ARBA00023002"/>
    </source>
</evidence>